<dbReference type="InterPro" id="IPR025161">
    <property type="entry name" value="IS402-like_dom"/>
</dbReference>
<dbReference type="RefSeq" id="WP_091013677.1">
    <property type="nucleotide sequence ID" value="NZ_FOKJ01000046.1"/>
</dbReference>
<dbReference type="PANTHER" id="PTHR30007:SF1">
    <property type="entry name" value="BLR1914 PROTEIN"/>
    <property type="match status" value="1"/>
</dbReference>
<comment type="caution">
    <text evidence="3">The sequence shown here is derived from an EMBL/GenBank/DDBJ whole genome shotgun (WGS) entry which is preliminary data.</text>
</comment>
<dbReference type="Pfam" id="PF13340">
    <property type="entry name" value="DUF4096"/>
    <property type="match status" value="1"/>
</dbReference>
<dbReference type="NCBIfam" id="NF033580">
    <property type="entry name" value="transpos_IS5_3"/>
    <property type="match status" value="1"/>
</dbReference>
<evidence type="ECO:0000259" key="2">
    <source>
        <dbReference type="Pfam" id="PF13340"/>
    </source>
</evidence>
<evidence type="ECO:0000313" key="4">
    <source>
        <dbReference type="Proteomes" id="UP000198861"/>
    </source>
</evidence>
<sequence length="262" mass="29443">MPRLMLTDELWPKLENVLLQQAIYQKPDLRMTVEGMLYRMRVGCPWRDLPSAFGCWNSVYKRFNAWSSAGKWLKVFQALIEEPDLEWAFIDGTYVKAHQHSSGAASDQHEAIGKSRAGHTSKIHLAVDAHGLPVAFEITGGNVNDCTSAPELIAQLPSAEAIVADKGHDSERIRKQIEAQGARAVIPRKRNSIKGNGDLDRGLYRYRHLVENAFARLKHYRAVAFRYDKLKRNYESMVAMACGFLWPPCESSTGPSENAQAS</sequence>
<feature type="domain" description="Insertion element IS402-like" evidence="2">
    <location>
        <begin position="6"/>
        <end position="76"/>
    </location>
</feature>
<protein>
    <submittedName>
        <fullName evidence="3">Transposase, IS4 family</fullName>
    </submittedName>
</protein>
<dbReference type="InterPro" id="IPR002559">
    <property type="entry name" value="Transposase_11"/>
</dbReference>
<proteinExistence type="predicted"/>
<dbReference type="PANTHER" id="PTHR30007">
    <property type="entry name" value="PHP DOMAIN PROTEIN"/>
    <property type="match status" value="1"/>
</dbReference>
<evidence type="ECO:0000259" key="1">
    <source>
        <dbReference type="Pfam" id="PF01609"/>
    </source>
</evidence>
<accession>A0A1I1AYW9</accession>
<reference evidence="3 4" key="1">
    <citation type="submission" date="2016-10" db="EMBL/GenBank/DDBJ databases">
        <authorList>
            <person name="Varghese N."/>
            <person name="Submissions S."/>
        </authorList>
    </citation>
    <scope>NUCLEOTIDE SEQUENCE [LARGE SCALE GENOMIC DNA]</scope>
    <source>
        <strain evidence="3 4">DSM 282</strain>
    </source>
</reference>
<dbReference type="Proteomes" id="UP000198861">
    <property type="component" value="Unassembled WGS sequence"/>
</dbReference>
<dbReference type="EMBL" id="FOKJ01000046">
    <property type="protein sequence ID" value="SFB43047.1"/>
    <property type="molecule type" value="Genomic_DNA"/>
</dbReference>
<keyword evidence="4" id="KW-1185">Reference proteome</keyword>
<name>A0A1I1AYW9_9GAMM</name>
<evidence type="ECO:0000313" key="3">
    <source>
        <dbReference type="EMBL" id="SFB43047.1"/>
    </source>
</evidence>
<feature type="domain" description="Transposase IS4-like" evidence="1">
    <location>
        <begin position="89"/>
        <end position="242"/>
    </location>
</feature>
<gene>
    <name evidence="3" type="ORF">SAMN04244571_02776</name>
</gene>
<organism evidence="3 4">
    <name type="scientific">Azotobacter beijerinckii</name>
    <dbReference type="NCBI Taxonomy" id="170623"/>
    <lineage>
        <taxon>Bacteria</taxon>
        <taxon>Pseudomonadati</taxon>
        <taxon>Pseudomonadota</taxon>
        <taxon>Gammaproteobacteria</taxon>
        <taxon>Pseudomonadales</taxon>
        <taxon>Pseudomonadaceae</taxon>
        <taxon>Azotobacter</taxon>
    </lineage>
</organism>
<dbReference type="Pfam" id="PF01609">
    <property type="entry name" value="DDE_Tnp_1"/>
    <property type="match status" value="1"/>
</dbReference>